<comment type="caution">
    <text evidence="3">The sequence shown here is derived from an EMBL/GenBank/DDBJ whole genome shotgun (WGS) entry which is preliminary data.</text>
</comment>
<organism evidence="3 4">
    <name type="scientific">Brachyspira aalborgi</name>
    <dbReference type="NCBI Taxonomy" id="29522"/>
    <lineage>
        <taxon>Bacteria</taxon>
        <taxon>Pseudomonadati</taxon>
        <taxon>Spirochaetota</taxon>
        <taxon>Spirochaetia</taxon>
        <taxon>Brachyspirales</taxon>
        <taxon>Brachyspiraceae</taxon>
        <taxon>Brachyspira</taxon>
    </lineage>
</organism>
<dbReference type="PANTHER" id="PTHR43236:SF1">
    <property type="entry name" value="BLL7220 PROTEIN"/>
    <property type="match status" value="1"/>
</dbReference>
<dbReference type="Gene3D" id="1.10.260.40">
    <property type="entry name" value="lambda repressor-like DNA-binding domains"/>
    <property type="match status" value="1"/>
</dbReference>
<evidence type="ECO:0000259" key="2">
    <source>
        <dbReference type="PROSITE" id="PS50943"/>
    </source>
</evidence>
<dbReference type="SMART" id="SM00530">
    <property type="entry name" value="HTH_XRE"/>
    <property type="match status" value="1"/>
</dbReference>
<dbReference type="InterPro" id="IPR001387">
    <property type="entry name" value="Cro/C1-type_HTH"/>
</dbReference>
<dbReference type="AlphaFoldDB" id="A0A5C8FTN6"/>
<dbReference type="PROSITE" id="PS50943">
    <property type="entry name" value="HTH_CROC1"/>
    <property type="match status" value="1"/>
</dbReference>
<dbReference type="Pfam" id="PF01381">
    <property type="entry name" value="HTH_3"/>
    <property type="match status" value="1"/>
</dbReference>
<evidence type="ECO:0000256" key="1">
    <source>
        <dbReference type="ARBA" id="ARBA00007227"/>
    </source>
</evidence>
<dbReference type="PANTHER" id="PTHR43236">
    <property type="entry name" value="ANTITOXIN HIGA1"/>
    <property type="match status" value="1"/>
</dbReference>
<dbReference type="InterPro" id="IPR052345">
    <property type="entry name" value="Rad_response_metalloprotease"/>
</dbReference>
<protein>
    <submittedName>
        <fullName evidence="3">ImmA/IrrE family metallo-endopeptidase</fullName>
    </submittedName>
</protein>
<dbReference type="CDD" id="cd00093">
    <property type="entry name" value="HTH_XRE"/>
    <property type="match status" value="1"/>
</dbReference>
<dbReference type="InterPro" id="IPR010359">
    <property type="entry name" value="IrrE_HExxH"/>
</dbReference>
<dbReference type="EMBL" id="SAYE01000003">
    <property type="protein sequence ID" value="TXJ52881.1"/>
    <property type="molecule type" value="Genomic_DNA"/>
</dbReference>
<dbReference type="Gene3D" id="1.10.10.2910">
    <property type="match status" value="1"/>
</dbReference>
<dbReference type="GO" id="GO:0003677">
    <property type="term" value="F:DNA binding"/>
    <property type="evidence" value="ECO:0007669"/>
    <property type="project" value="InterPro"/>
</dbReference>
<evidence type="ECO:0000313" key="4">
    <source>
        <dbReference type="Proteomes" id="UP000322307"/>
    </source>
</evidence>
<dbReference type="Pfam" id="PF06114">
    <property type="entry name" value="Peptidase_M78"/>
    <property type="match status" value="1"/>
</dbReference>
<name>A0A5C8FTN6_9SPIR</name>
<proteinExistence type="inferred from homology"/>
<accession>A0A5C8FTN6</accession>
<feature type="domain" description="HTH cro/C1-type" evidence="2">
    <location>
        <begin position="10"/>
        <end position="64"/>
    </location>
</feature>
<gene>
    <name evidence="3" type="ORF">EPJ84_00680</name>
</gene>
<sequence>MDNYLNSNRIKIARKYRGLTIEEFANKIGITKQAVSNYELGKREPSYKELNAITNVLNFPYRYFVEKDNIEVNYNSTFFRSYLTAQKKYKEKQIIKVSHIRKYYSIISKYIKFPSLNLPEYDGKSSPEDMAYNLRELWKLSDLPINNLLRIAEKNGIIVTFFDSSEDTNKIDAFTNFVDNIWIIALSKNTTSLARTHFNIAHELGHIILHKHIMENNEELDRKDFNDIEDEANKFASSFLLPANSFIKDVMLYNRNLKLDGFIELKKIHNVSIKAMIYKLFDLGIISREKMTNLYKQISKRGWNKEEPLDNLNNIVAPSLFKDSINLLLEKKISVEELLDEFSDGGISLNSDDIEELLNLDKGKLKVNKIYDNPVIKMNDIIDNK</sequence>
<dbReference type="SUPFAM" id="SSF47413">
    <property type="entry name" value="lambda repressor-like DNA-binding domains"/>
    <property type="match status" value="1"/>
</dbReference>
<evidence type="ECO:0000313" key="3">
    <source>
        <dbReference type="EMBL" id="TXJ52881.1"/>
    </source>
</evidence>
<comment type="similarity">
    <text evidence="1">Belongs to the short-chain fatty acyl-CoA assimilation regulator (ScfR) family.</text>
</comment>
<dbReference type="RefSeq" id="WP_147717248.1">
    <property type="nucleotide sequence ID" value="NZ_SAYE01000003.1"/>
</dbReference>
<reference evidence="3 4" key="1">
    <citation type="journal article" date="1992" name="Lakartidningen">
        <title>[Penicillin V and not amoxicillin is the first choice preparation in acute otitis].</title>
        <authorList>
            <person name="Kamme C."/>
            <person name="Lundgren K."/>
            <person name="Prellner K."/>
        </authorList>
    </citation>
    <scope>NUCLEOTIDE SEQUENCE [LARGE SCALE GENOMIC DNA]</scope>
    <source>
        <strain evidence="3 4">PC3939II</strain>
    </source>
</reference>
<dbReference type="InterPro" id="IPR010982">
    <property type="entry name" value="Lambda_DNA-bd_dom_sf"/>
</dbReference>
<dbReference type="Proteomes" id="UP000322307">
    <property type="component" value="Unassembled WGS sequence"/>
</dbReference>